<reference evidence="1" key="1">
    <citation type="submission" date="2020-06" db="EMBL/GenBank/DDBJ databases">
        <authorList>
            <consortium name="Plant Systems Biology data submission"/>
        </authorList>
    </citation>
    <scope>NUCLEOTIDE SEQUENCE</scope>
    <source>
        <strain evidence="1">D6</strain>
    </source>
</reference>
<dbReference type="AlphaFoldDB" id="A0A9N8DRP6"/>
<evidence type="ECO:0000313" key="1">
    <source>
        <dbReference type="EMBL" id="CAB9505709.1"/>
    </source>
</evidence>
<proteinExistence type="predicted"/>
<protein>
    <submittedName>
        <fullName evidence="1">Uncharacterized protein</fullName>
    </submittedName>
</protein>
<sequence>MDAETQADHPILHALVCRIVGLITQHEEQPGNNDGSDAASSTGTYSFDCGVTTEQRTDKSTVQTHTEHLALRLPAVVNVPVEIKASSKDQNKLNNRLEKGRNQIVGHLAKKLYHAFHFGGAGIEAAAVGVSLSQLSIEVIELKITGLGTNDVKLEGKTTGCVPLGIDPDMGKLFGLPTWSPGTPPNNEAPSGFALLAGTLLHADGQGLRYGQDTTISLSQVSPLQEELTFQYLGSGAFANVFQLGDKSSDEFMKVPLSANRGRSLATEAKILKKFHNIDGVPTLSLATENALSDLQATIRDEVCRMKGLRLKGVVVIALTHVRIKFLFRSHNHQTSFLRTRGCAQTWRLSPGCATRQHHCEV</sequence>
<gene>
    <name evidence="1" type="ORF">SEMRO_240_G096220.1</name>
</gene>
<evidence type="ECO:0000313" key="2">
    <source>
        <dbReference type="Proteomes" id="UP001153069"/>
    </source>
</evidence>
<dbReference type="EMBL" id="CAICTM010000239">
    <property type="protein sequence ID" value="CAB9505709.1"/>
    <property type="molecule type" value="Genomic_DNA"/>
</dbReference>
<dbReference type="OrthoDB" id="10673684at2759"/>
<keyword evidence="2" id="KW-1185">Reference proteome</keyword>
<name>A0A9N8DRP6_9STRA</name>
<accession>A0A9N8DRP6</accession>
<organism evidence="1 2">
    <name type="scientific">Seminavis robusta</name>
    <dbReference type="NCBI Taxonomy" id="568900"/>
    <lineage>
        <taxon>Eukaryota</taxon>
        <taxon>Sar</taxon>
        <taxon>Stramenopiles</taxon>
        <taxon>Ochrophyta</taxon>
        <taxon>Bacillariophyta</taxon>
        <taxon>Bacillariophyceae</taxon>
        <taxon>Bacillariophycidae</taxon>
        <taxon>Naviculales</taxon>
        <taxon>Naviculaceae</taxon>
        <taxon>Seminavis</taxon>
    </lineage>
</organism>
<comment type="caution">
    <text evidence="1">The sequence shown here is derived from an EMBL/GenBank/DDBJ whole genome shotgun (WGS) entry which is preliminary data.</text>
</comment>
<dbReference type="Proteomes" id="UP001153069">
    <property type="component" value="Unassembled WGS sequence"/>
</dbReference>